<reference evidence="3 4" key="1">
    <citation type="submission" date="2024-03" db="EMBL/GenBank/DDBJ databases">
        <title>Mouse gut bacterial collection (mGBC) of GemPharmatech.</title>
        <authorList>
            <person name="He Y."/>
            <person name="Dong L."/>
            <person name="Wu D."/>
            <person name="Gao X."/>
            <person name="Lin Z."/>
        </authorList>
    </citation>
    <scope>NUCLEOTIDE SEQUENCE [LARGE SCALE GENOMIC DNA]</scope>
    <source>
        <strain evidence="3 4">15-30</strain>
    </source>
</reference>
<evidence type="ECO:0000256" key="1">
    <source>
        <dbReference type="ARBA" id="ARBA00023172"/>
    </source>
</evidence>
<name>A0ABV4DQJ8_9LACO</name>
<dbReference type="InterPro" id="IPR011010">
    <property type="entry name" value="DNA_brk_join_enz"/>
</dbReference>
<dbReference type="RefSeq" id="WP_369942556.1">
    <property type="nucleotide sequence ID" value="NZ_JBCLUF010000027.1"/>
</dbReference>
<dbReference type="Gene3D" id="1.10.443.10">
    <property type="entry name" value="Intergrase catalytic core"/>
    <property type="match status" value="1"/>
</dbReference>
<gene>
    <name evidence="3" type="ORF">AALT52_07520</name>
</gene>
<dbReference type="InterPro" id="IPR002104">
    <property type="entry name" value="Integrase_catalytic"/>
</dbReference>
<protein>
    <submittedName>
        <fullName evidence="3">Tyrosine-type recombinase/integrase</fullName>
    </submittedName>
</protein>
<dbReference type="SUPFAM" id="SSF56349">
    <property type="entry name" value="DNA breaking-rejoining enzymes"/>
    <property type="match status" value="1"/>
</dbReference>
<dbReference type="EMBL" id="JBCLUF010000027">
    <property type="protein sequence ID" value="MEY8662733.1"/>
    <property type="molecule type" value="Genomic_DNA"/>
</dbReference>
<dbReference type="InterPro" id="IPR050090">
    <property type="entry name" value="Tyrosine_recombinase_XerCD"/>
</dbReference>
<dbReference type="PANTHER" id="PTHR30349">
    <property type="entry name" value="PHAGE INTEGRASE-RELATED"/>
    <property type="match status" value="1"/>
</dbReference>
<evidence type="ECO:0000313" key="3">
    <source>
        <dbReference type="EMBL" id="MEY8662733.1"/>
    </source>
</evidence>
<dbReference type="Proteomes" id="UP001565236">
    <property type="component" value="Unassembled WGS sequence"/>
</dbReference>
<dbReference type="InterPro" id="IPR013762">
    <property type="entry name" value="Integrase-like_cat_sf"/>
</dbReference>
<evidence type="ECO:0000313" key="4">
    <source>
        <dbReference type="Proteomes" id="UP001565236"/>
    </source>
</evidence>
<keyword evidence="1" id="KW-0233">DNA recombination</keyword>
<evidence type="ECO:0000259" key="2">
    <source>
        <dbReference type="PROSITE" id="PS51898"/>
    </source>
</evidence>
<comment type="caution">
    <text evidence="3">The sequence shown here is derived from an EMBL/GenBank/DDBJ whole genome shotgun (WGS) entry which is preliminary data.</text>
</comment>
<dbReference type="PROSITE" id="PS51898">
    <property type="entry name" value="TYR_RECOMBINASE"/>
    <property type="match status" value="1"/>
</dbReference>
<dbReference type="Pfam" id="PF00589">
    <property type="entry name" value="Phage_integrase"/>
    <property type="match status" value="1"/>
</dbReference>
<keyword evidence="4" id="KW-1185">Reference proteome</keyword>
<proteinExistence type="predicted"/>
<organism evidence="3 4">
    <name type="scientific">Ligilactobacillus faecis</name>
    <dbReference type="NCBI Taxonomy" id="762833"/>
    <lineage>
        <taxon>Bacteria</taxon>
        <taxon>Bacillati</taxon>
        <taxon>Bacillota</taxon>
        <taxon>Bacilli</taxon>
        <taxon>Lactobacillales</taxon>
        <taxon>Lactobacillaceae</taxon>
        <taxon>Ligilactobacillus</taxon>
    </lineage>
</organism>
<dbReference type="PANTHER" id="PTHR30349:SF82">
    <property type="entry name" value="INTEGRASE_RECOMBINASE YOEC-RELATED"/>
    <property type="match status" value="1"/>
</dbReference>
<accession>A0ABV4DQJ8</accession>
<feature type="domain" description="Tyr recombinase" evidence="2">
    <location>
        <begin position="4"/>
        <end position="176"/>
    </location>
</feature>
<sequence length="182" mass="21355">MTYNVQPFRSQEEIDDFLFFLRRTKNSKRDVFLFLFGLNTGLRMSDIVRLKVGDINKSEPVITEKKTGKRKRLFLDGIQDIIKEYISGMSDDEYLFPSRQGGHIEVNTVYKLYTKIAKDLGRDDIGCHTLRKTYGRFYYLKTHDIATLMYLFNHSSEKITKRYIGITDDEAKSSLSDFRIGY</sequence>